<dbReference type="Pfam" id="PF11195">
    <property type="entry name" value="Tad2-like"/>
    <property type="match status" value="1"/>
</dbReference>
<dbReference type="AlphaFoldDB" id="A0A2A2M6A2"/>
<feature type="domain" description="Thoeris anti-defense 2-like" evidence="1">
    <location>
        <begin position="76"/>
        <end position="141"/>
    </location>
</feature>
<organism evidence="2 3">
    <name type="scientific">Hafnia paralvei</name>
    <dbReference type="NCBI Taxonomy" id="546367"/>
    <lineage>
        <taxon>Bacteria</taxon>
        <taxon>Pseudomonadati</taxon>
        <taxon>Pseudomonadota</taxon>
        <taxon>Gammaproteobacteria</taxon>
        <taxon>Enterobacterales</taxon>
        <taxon>Hafniaceae</taxon>
        <taxon>Hafnia</taxon>
    </lineage>
</organism>
<name>A0A2A2M6A2_9GAMM</name>
<keyword evidence="3" id="KW-1185">Reference proteome</keyword>
<gene>
    <name evidence="2" type="ORF">CJD50_22170</name>
</gene>
<dbReference type="Proteomes" id="UP000218796">
    <property type="component" value="Unassembled WGS sequence"/>
</dbReference>
<accession>A0A2A2M6A2</accession>
<protein>
    <submittedName>
        <fullName evidence="2">DUF2829 domain-containing protein</fullName>
    </submittedName>
</protein>
<evidence type="ECO:0000259" key="1">
    <source>
        <dbReference type="Pfam" id="PF11195"/>
    </source>
</evidence>
<comment type="caution">
    <text evidence="2">The sequence shown here is derived from an EMBL/GenBank/DDBJ whole genome shotgun (WGS) entry which is preliminary data.</text>
</comment>
<reference evidence="2 3" key="1">
    <citation type="submission" date="2017-08" db="EMBL/GenBank/DDBJ databases">
        <title>Draft Genome Sequence of Hafnia alvei CITHA-6 Isolated from Raw Bovine Milk.</title>
        <authorList>
            <person name="Culligan E.P."/>
            <person name="Mcsweeney A."/>
            <person name="O'Doherty C."/>
            <person name="Gleeson E."/>
            <person name="O'Riordan D."/>
            <person name="Sleator R.D."/>
        </authorList>
    </citation>
    <scope>NUCLEOTIDE SEQUENCE [LARGE SCALE GENOMIC DNA]</scope>
    <source>
        <strain evidence="2 3">CITHA-6</strain>
    </source>
</reference>
<dbReference type="OrthoDB" id="9806476at2"/>
<dbReference type="RefSeq" id="WP_004094670.1">
    <property type="nucleotide sequence ID" value="NZ_CP181249.1"/>
</dbReference>
<evidence type="ECO:0000313" key="3">
    <source>
        <dbReference type="Proteomes" id="UP000218796"/>
    </source>
</evidence>
<proteinExistence type="predicted"/>
<evidence type="ECO:0000313" key="2">
    <source>
        <dbReference type="EMBL" id="PAV94145.1"/>
    </source>
</evidence>
<dbReference type="EMBL" id="NQMS01000018">
    <property type="protein sequence ID" value="PAV94145.1"/>
    <property type="molecule type" value="Genomic_DNA"/>
</dbReference>
<sequence length="142" mass="16021">MKSYIGTKQINATPMTREQYNNIRGWAVPSDENPEDTGYLVEYPDSASNCEGYAGYISWSPQAVFEKSYMPTDGLTFGLALDAVNLGKRISRKGWNGKGLYVSIWHCDEISHSMLLICNNNIMSTWVPSSTDLFAFDWMIVE</sequence>
<dbReference type="InterPro" id="IPR021361">
    <property type="entry name" value="Tad2-like_dom"/>
</dbReference>